<keyword evidence="7" id="KW-0675">Receptor</keyword>
<feature type="transmembrane region" description="Helical" evidence="10">
    <location>
        <begin position="234"/>
        <end position="258"/>
    </location>
</feature>
<evidence type="ECO:0000256" key="4">
    <source>
        <dbReference type="ARBA" id="ARBA00022989"/>
    </source>
</evidence>
<protein>
    <recommendedName>
        <fullName evidence="11">G-protein coupled receptors family 1 profile domain-containing protein</fullName>
    </recommendedName>
</protein>
<evidence type="ECO:0000256" key="2">
    <source>
        <dbReference type="ARBA" id="ARBA00022475"/>
    </source>
</evidence>
<dbReference type="Pfam" id="PF00001">
    <property type="entry name" value="7tm_1"/>
    <property type="match status" value="1"/>
</dbReference>
<feature type="domain" description="G-protein coupled receptors family 1 profile" evidence="11">
    <location>
        <begin position="23"/>
        <end position="257"/>
    </location>
</feature>
<dbReference type="InterPro" id="IPR017452">
    <property type="entry name" value="GPCR_Rhodpsn_7TM"/>
</dbReference>
<sequence>MESYELQRARNAVQIVSGVAIACNLIVVAIFAAKKQLRVKYYGFLFNLVLTDLAHATLAIVYITEYSPLASALFRTSFFVTELNVLAVAINRLIALTILPPARYDAIVTPLRMLVTCVLFWVVSGAIYIPTTYAVSLPVVTRFIRPLIALIILVVTAVLYGVVFGKIAKYRAAQASALTGKDDEKTQTSVEQTTRLIITFSIILVVSFLCWIPYCTCQFIIYFSGTDWYGQTELFRVVFVYTLAFLMVNSAVNPFIYWWRIPEFRADWCCCGEGKTVDAHAKPTNMETIVESTTTM</sequence>
<keyword evidence="3 10" id="KW-0812">Transmembrane</keyword>
<dbReference type="PROSITE" id="PS50262">
    <property type="entry name" value="G_PROTEIN_RECEP_F1_2"/>
    <property type="match status" value="1"/>
</dbReference>
<dbReference type="PRINTS" id="PR00237">
    <property type="entry name" value="GPCRRHODOPSN"/>
</dbReference>
<evidence type="ECO:0000259" key="11">
    <source>
        <dbReference type="PROSITE" id="PS50262"/>
    </source>
</evidence>
<evidence type="ECO:0000313" key="12">
    <source>
        <dbReference type="EnsemblMetazoa" id="XP_038062500.1"/>
    </source>
</evidence>
<dbReference type="RefSeq" id="XP_038062500.1">
    <property type="nucleotide sequence ID" value="XM_038206572.1"/>
</dbReference>
<evidence type="ECO:0000313" key="13">
    <source>
        <dbReference type="Proteomes" id="UP000887568"/>
    </source>
</evidence>
<keyword evidence="13" id="KW-1185">Reference proteome</keyword>
<dbReference type="InterPro" id="IPR000276">
    <property type="entry name" value="GPCR_Rhodpsn"/>
</dbReference>
<feature type="transmembrane region" description="Helical" evidence="10">
    <location>
        <begin position="196"/>
        <end position="222"/>
    </location>
</feature>
<feature type="transmembrane region" description="Helical" evidence="10">
    <location>
        <begin position="76"/>
        <end position="99"/>
    </location>
</feature>
<proteinExistence type="predicted"/>
<dbReference type="PANTHER" id="PTHR24246:SF27">
    <property type="entry name" value="ADENOSINE RECEPTOR, ISOFORM A"/>
    <property type="match status" value="1"/>
</dbReference>
<dbReference type="GO" id="GO:0004930">
    <property type="term" value="F:G protein-coupled receptor activity"/>
    <property type="evidence" value="ECO:0007669"/>
    <property type="project" value="UniProtKB-KW"/>
</dbReference>
<evidence type="ECO:0000256" key="5">
    <source>
        <dbReference type="ARBA" id="ARBA00023040"/>
    </source>
</evidence>
<accession>A0A914AEW2</accession>
<keyword evidence="6 10" id="KW-0472">Membrane</keyword>
<dbReference type="Gene3D" id="1.20.1070.10">
    <property type="entry name" value="Rhodopsin 7-helix transmembrane proteins"/>
    <property type="match status" value="1"/>
</dbReference>
<evidence type="ECO:0000256" key="3">
    <source>
        <dbReference type="ARBA" id="ARBA00022692"/>
    </source>
</evidence>
<feature type="transmembrane region" description="Helical" evidence="10">
    <location>
        <begin position="143"/>
        <end position="164"/>
    </location>
</feature>
<evidence type="ECO:0000256" key="8">
    <source>
        <dbReference type="ARBA" id="ARBA00023180"/>
    </source>
</evidence>
<comment type="subcellular location">
    <subcellularLocation>
        <location evidence="1">Cell membrane</location>
        <topology evidence="1">Multi-pass membrane protein</topology>
    </subcellularLocation>
</comment>
<keyword evidence="8" id="KW-0325">Glycoprotein</keyword>
<keyword evidence="9" id="KW-0807">Transducer</keyword>
<feature type="transmembrane region" description="Helical" evidence="10">
    <location>
        <begin position="111"/>
        <end position="131"/>
    </location>
</feature>
<dbReference type="SMART" id="SM01381">
    <property type="entry name" value="7TM_GPCR_Srsx"/>
    <property type="match status" value="1"/>
</dbReference>
<keyword evidence="4 10" id="KW-1133">Transmembrane helix</keyword>
<dbReference type="GeneID" id="119732991"/>
<name>A0A914AEW2_PATMI</name>
<evidence type="ECO:0000256" key="9">
    <source>
        <dbReference type="ARBA" id="ARBA00023224"/>
    </source>
</evidence>
<dbReference type="Proteomes" id="UP000887568">
    <property type="component" value="Unplaced"/>
</dbReference>
<dbReference type="EnsemblMetazoa" id="XM_038206572.1">
    <property type="protein sequence ID" value="XP_038062500.1"/>
    <property type="gene ID" value="LOC119732991"/>
</dbReference>
<evidence type="ECO:0000256" key="7">
    <source>
        <dbReference type="ARBA" id="ARBA00023170"/>
    </source>
</evidence>
<dbReference type="OrthoDB" id="5960307at2759"/>
<organism evidence="12 13">
    <name type="scientific">Patiria miniata</name>
    <name type="common">Bat star</name>
    <name type="synonym">Asterina miniata</name>
    <dbReference type="NCBI Taxonomy" id="46514"/>
    <lineage>
        <taxon>Eukaryota</taxon>
        <taxon>Metazoa</taxon>
        <taxon>Echinodermata</taxon>
        <taxon>Eleutherozoa</taxon>
        <taxon>Asterozoa</taxon>
        <taxon>Asteroidea</taxon>
        <taxon>Valvatacea</taxon>
        <taxon>Valvatida</taxon>
        <taxon>Asterinidae</taxon>
        <taxon>Patiria</taxon>
    </lineage>
</organism>
<reference evidence="12" key="1">
    <citation type="submission" date="2022-11" db="UniProtKB">
        <authorList>
            <consortium name="EnsemblMetazoa"/>
        </authorList>
    </citation>
    <scope>IDENTIFICATION</scope>
</reference>
<dbReference type="SUPFAM" id="SSF81321">
    <property type="entry name" value="Family A G protein-coupled receptor-like"/>
    <property type="match status" value="1"/>
</dbReference>
<feature type="transmembrane region" description="Helical" evidence="10">
    <location>
        <begin position="44"/>
        <end position="64"/>
    </location>
</feature>
<dbReference type="GO" id="GO:0005886">
    <property type="term" value="C:plasma membrane"/>
    <property type="evidence" value="ECO:0007669"/>
    <property type="project" value="UniProtKB-SubCell"/>
</dbReference>
<dbReference type="AlphaFoldDB" id="A0A914AEW2"/>
<dbReference type="OMA" id="IYWWRIP"/>
<dbReference type="CDD" id="cd00637">
    <property type="entry name" value="7tm_classA_rhodopsin-like"/>
    <property type="match status" value="1"/>
</dbReference>
<dbReference type="PANTHER" id="PTHR24246">
    <property type="entry name" value="OLFACTORY RECEPTOR AND ADENOSINE RECEPTOR"/>
    <property type="match status" value="1"/>
</dbReference>
<keyword evidence="2" id="KW-1003">Cell membrane</keyword>
<feature type="transmembrane region" description="Helical" evidence="10">
    <location>
        <begin position="12"/>
        <end position="32"/>
    </location>
</feature>
<keyword evidence="5" id="KW-0297">G-protein coupled receptor</keyword>
<evidence type="ECO:0000256" key="1">
    <source>
        <dbReference type="ARBA" id="ARBA00004651"/>
    </source>
</evidence>
<evidence type="ECO:0000256" key="10">
    <source>
        <dbReference type="SAM" id="Phobius"/>
    </source>
</evidence>
<evidence type="ECO:0000256" key="6">
    <source>
        <dbReference type="ARBA" id="ARBA00023136"/>
    </source>
</evidence>